<dbReference type="EMBL" id="JAWDJX010000002">
    <property type="protein sequence ID" value="KAK3057755.1"/>
    <property type="molecule type" value="Genomic_DNA"/>
</dbReference>
<evidence type="ECO:0000313" key="3">
    <source>
        <dbReference type="EMBL" id="KAK3057755.1"/>
    </source>
</evidence>
<dbReference type="Gene3D" id="2.120.10.30">
    <property type="entry name" value="TolB, C-terminal domain"/>
    <property type="match status" value="1"/>
</dbReference>
<reference evidence="3" key="1">
    <citation type="submission" date="2023-04" db="EMBL/GenBank/DDBJ databases">
        <title>Black Yeasts Isolated from many extreme environments.</title>
        <authorList>
            <person name="Coleine C."/>
            <person name="Stajich J.E."/>
            <person name="Selbmann L."/>
        </authorList>
    </citation>
    <scope>NUCLEOTIDE SEQUENCE</scope>
    <source>
        <strain evidence="3">CCFEE 5312</strain>
    </source>
</reference>
<keyword evidence="1" id="KW-0732">Signal</keyword>
<comment type="caution">
    <text evidence="3">The sequence shown here is derived from an EMBL/GenBank/DDBJ whole genome shotgun (WGS) entry which is preliminary data.</text>
</comment>
<dbReference type="InterPro" id="IPR052988">
    <property type="entry name" value="Oryzine_lactonohydrolase"/>
</dbReference>
<dbReference type="PANTHER" id="PTHR47064:SF2">
    <property type="entry name" value="SMP-30_GLUCONOLACTONASE_LRE-LIKE REGION DOMAIN-CONTAINING PROTEIN-RELATED"/>
    <property type="match status" value="1"/>
</dbReference>
<organism evidence="3 4">
    <name type="scientific">Extremus antarcticus</name>
    <dbReference type="NCBI Taxonomy" id="702011"/>
    <lineage>
        <taxon>Eukaryota</taxon>
        <taxon>Fungi</taxon>
        <taxon>Dikarya</taxon>
        <taxon>Ascomycota</taxon>
        <taxon>Pezizomycotina</taxon>
        <taxon>Dothideomycetes</taxon>
        <taxon>Dothideomycetidae</taxon>
        <taxon>Mycosphaerellales</taxon>
        <taxon>Extremaceae</taxon>
        <taxon>Extremus</taxon>
    </lineage>
</organism>
<evidence type="ECO:0000259" key="2">
    <source>
        <dbReference type="Pfam" id="PF08450"/>
    </source>
</evidence>
<accession>A0AAJ0LW53</accession>
<dbReference type="Pfam" id="PF08450">
    <property type="entry name" value="SGL"/>
    <property type="match status" value="1"/>
</dbReference>
<feature type="domain" description="SMP-30/Gluconolactonase/LRE-like region" evidence="2">
    <location>
        <begin position="58"/>
        <end position="326"/>
    </location>
</feature>
<evidence type="ECO:0000313" key="4">
    <source>
        <dbReference type="Proteomes" id="UP001271007"/>
    </source>
</evidence>
<gene>
    <name evidence="3" type="ORF">LTR09_000830</name>
</gene>
<dbReference type="Proteomes" id="UP001271007">
    <property type="component" value="Unassembled WGS sequence"/>
</dbReference>
<protein>
    <recommendedName>
        <fullName evidence="2">SMP-30/Gluconolactonase/LRE-like region domain-containing protein</fullName>
    </recommendedName>
</protein>
<dbReference type="InterPro" id="IPR011042">
    <property type="entry name" value="6-blade_b-propeller_TolB-like"/>
</dbReference>
<name>A0AAJ0LW53_9PEZI</name>
<feature type="signal peptide" evidence="1">
    <location>
        <begin position="1"/>
        <end position="25"/>
    </location>
</feature>
<proteinExistence type="predicted"/>
<evidence type="ECO:0000256" key="1">
    <source>
        <dbReference type="SAM" id="SignalP"/>
    </source>
</evidence>
<dbReference type="InterPro" id="IPR013658">
    <property type="entry name" value="SGL"/>
</dbReference>
<dbReference type="SUPFAM" id="SSF63829">
    <property type="entry name" value="Calcium-dependent phosphotriesterase"/>
    <property type="match status" value="1"/>
</dbReference>
<dbReference type="AlphaFoldDB" id="A0AAJ0LW53"/>
<sequence length="351" mass="37546">MLSHRHLKSALAVATILCIFSSAFDSRIIIEDTAFTSLLGSSPEVIELTKATSQFYHEGASYHAPTKSLWTASDMMKSGNTTVRLIHRLTHLESRKSLRIEQINHTVPNPIGAVANVRGSPLGDVLLYAAQGTLAKSPPGGVYALNPYPPYNSSLVLGSYGEYPFNSLDDIAVTSDGVIWVSDPPLGYGQGNRPIPILPNQVYAFDPATNRSRVLADGFGRPNGLAANVDDSVVYIGDTGADIGNKTIDYQGPRSAFLSNRRIFAMPQDRATAADGIKTDTRGNVWATVVGTGVVVWGSDGTLLGSIKLEGTMGNLVFGEAGQLFVLGGDRIYKIRVSTDVVGVAFEHGYK</sequence>
<feature type="chain" id="PRO_5042507371" description="SMP-30/Gluconolactonase/LRE-like region domain-containing protein" evidence="1">
    <location>
        <begin position="26"/>
        <end position="351"/>
    </location>
</feature>
<keyword evidence="4" id="KW-1185">Reference proteome</keyword>
<dbReference type="PANTHER" id="PTHR47064">
    <property type="entry name" value="PUTATIVE (AFU_ORTHOLOGUE AFUA_1G08990)-RELATED"/>
    <property type="match status" value="1"/>
</dbReference>